<dbReference type="PANTHER" id="PTHR21661:SF35">
    <property type="entry name" value="EPOXIDE HYDROLASE"/>
    <property type="match status" value="1"/>
</dbReference>
<dbReference type="InterPro" id="IPR010497">
    <property type="entry name" value="Epoxide_hydro_N"/>
</dbReference>
<dbReference type="PRINTS" id="PR00412">
    <property type="entry name" value="EPOXHYDRLASE"/>
</dbReference>
<evidence type="ECO:0000313" key="6">
    <source>
        <dbReference type="EMBL" id="QGG95233.1"/>
    </source>
</evidence>
<dbReference type="RefSeq" id="WP_153759341.1">
    <property type="nucleotide sequence ID" value="NZ_CP045851.1"/>
</dbReference>
<dbReference type="AlphaFoldDB" id="A0A5Q2RHI2"/>
<dbReference type="Pfam" id="PF06441">
    <property type="entry name" value="EHN"/>
    <property type="match status" value="1"/>
</dbReference>
<dbReference type="PANTHER" id="PTHR21661">
    <property type="entry name" value="EPOXIDE HYDROLASE 1-RELATED"/>
    <property type="match status" value="1"/>
</dbReference>
<comment type="similarity">
    <text evidence="1">Belongs to the peptidase S33 family.</text>
</comment>
<protein>
    <submittedName>
        <fullName evidence="6">Alpha/beta fold hydrolase</fullName>
    </submittedName>
</protein>
<accession>A0A5Q2RHI2</accession>
<organism evidence="6 7">
    <name type="scientific">Actinomarinicola tropica</name>
    <dbReference type="NCBI Taxonomy" id="2789776"/>
    <lineage>
        <taxon>Bacteria</taxon>
        <taxon>Bacillati</taxon>
        <taxon>Actinomycetota</taxon>
        <taxon>Acidimicrobiia</taxon>
        <taxon>Acidimicrobiales</taxon>
        <taxon>Iamiaceae</taxon>
        <taxon>Actinomarinicola</taxon>
    </lineage>
</organism>
<dbReference type="GO" id="GO:0097176">
    <property type="term" value="P:epoxide metabolic process"/>
    <property type="evidence" value="ECO:0007669"/>
    <property type="project" value="TreeGrafter"/>
</dbReference>
<dbReference type="InterPro" id="IPR029058">
    <property type="entry name" value="AB_hydrolase_fold"/>
</dbReference>
<dbReference type="PIRSF" id="PIRSF001112">
    <property type="entry name" value="Epoxide_hydrolase"/>
    <property type="match status" value="1"/>
</dbReference>
<evidence type="ECO:0000256" key="2">
    <source>
        <dbReference type="ARBA" id="ARBA00022797"/>
    </source>
</evidence>
<evidence type="ECO:0000313" key="7">
    <source>
        <dbReference type="Proteomes" id="UP000334019"/>
    </source>
</evidence>
<dbReference type="GO" id="GO:0004301">
    <property type="term" value="F:epoxide hydrolase activity"/>
    <property type="evidence" value="ECO:0007669"/>
    <property type="project" value="TreeGrafter"/>
</dbReference>
<reference evidence="6 7" key="1">
    <citation type="submission" date="2019-11" db="EMBL/GenBank/DDBJ databases">
        <authorList>
            <person name="He Y."/>
        </authorList>
    </citation>
    <scope>NUCLEOTIDE SEQUENCE [LARGE SCALE GENOMIC DNA]</scope>
    <source>
        <strain evidence="6 7">SCSIO 58843</strain>
    </source>
</reference>
<evidence type="ECO:0000256" key="1">
    <source>
        <dbReference type="ARBA" id="ARBA00010088"/>
    </source>
</evidence>
<keyword evidence="3 6" id="KW-0378">Hydrolase</keyword>
<feature type="active site" description="Nucleophile" evidence="4">
    <location>
        <position position="205"/>
    </location>
</feature>
<dbReference type="SUPFAM" id="SSF53474">
    <property type="entry name" value="alpha/beta-Hydrolases"/>
    <property type="match status" value="1"/>
</dbReference>
<proteinExistence type="inferred from homology"/>
<name>A0A5Q2RHI2_9ACTN</name>
<dbReference type="InterPro" id="IPR000639">
    <property type="entry name" value="Epox_hydrolase-like"/>
</dbReference>
<feature type="domain" description="Epoxide hydrolase N-terminal" evidence="5">
    <location>
        <begin position="18"/>
        <end position="136"/>
    </location>
</feature>
<sequence length="399" mass="44299">MSNSTASTTRLSSDDTSIRPYRIDVPQAAIDDLRDRLARTRFAEELPPSELADLPAGGPVMPGWQYGVPGAAVRELVDRWRDDFDWRRVEAELNARPHFTTAIDGQDIHFVHVRSPEADATPLILTHGWPNTFVEFMGLVDELTDPRAHGADPADAVHVVIPDLPGFGFSGPTHERGWDAARTARAWAELMRRLGYDRYVAHGNDAGAIVAPLLGQVDGAHVIGVHVDQIFSFPNGEPGELDGLTAEELAPLEFAQSFLERAIHDSSQRAQPQTIAHALADSPVGQLAWILQLLAGQDPDVILTNASIYWFTNTAASSARFYFENHHARRPAERTAVPLALSSFAFDMSTVRRFAERDHANIVTWTEHDRGSHWAAHDAPDLVVEDLRRFVRLVRRDDD</sequence>
<evidence type="ECO:0000256" key="3">
    <source>
        <dbReference type="ARBA" id="ARBA00022801"/>
    </source>
</evidence>
<feature type="active site" description="Proton donor" evidence="4">
    <location>
        <position position="322"/>
    </location>
</feature>
<gene>
    <name evidence="6" type="ORF">GH723_09080</name>
</gene>
<keyword evidence="7" id="KW-1185">Reference proteome</keyword>
<dbReference type="Gene3D" id="3.40.50.1820">
    <property type="entry name" value="alpha/beta hydrolase"/>
    <property type="match status" value="1"/>
</dbReference>
<keyword evidence="2" id="KW-0058">Aromatic hydrocarbons catabolism</keyword>
<dbReference type="EMBL" id="CP045851">
    <property type="protein sequence ID" value="QGG95233.1"/>
    <property type="molecule type" value="Genomic_DNA"/>
</dbReference>
<evidence type="ECO:0000259" key="5">
    <source>
        <dbReference type="Pfam" id="PF06441"/>
    </source>
</evidence>
<dbReference type="Proteomes" id="UP000334019">
    <property type="component" value="Chromosome"/>
</dbReference>
<feature type="active site" description="Proton acceptor" evidence="4">
    <location>
        <position position="373"/>
    </location>
</feature>
<evidence type="ECO:0000256" key="4">
    <source>
        <dbReference type="PIRSR" id="PIRSR001112-1"/>
    </source>
</evidence>
<dbReference type="KEGG" id="atq:GH723_09080"/>
<dbReference type="InterPro" id="IPR016292">
    <property type="entry name" value="Epoxide_hydrolase"/>
</dbReference>